<gene>
    <name evidence="5" type="ORF">ENM60_07375</name>
</gene>
<dbReference type="InterPro" id="IPR017871">
    <property type="entry name" value="ABC_transporter-like_CS"/>
</dbReference>
<dbReference type="PROSITE" id="PS00211">
    <property type="entry name" value="ABC_TRANSPORTER_1"/>
    <property type="match status" value="1"/>
</dbReference>
<name>A0A7J3Y162_9CREN</name>
<evidence type="ECO:0000256" key="3">
    <source>
        <dbReference type="ARBA" id="ARBA00022840"/>
    </source>
</evidence>
<organism evidence="5">
    <name type="scientific">Thermogladius calderae</name>
    <dbReference type="NCBI Taxonomy" id="1200300"/>
    <lineage>
        <taxon>Archaea</taxon>
        <taxon>Thermoproteota</taxon>
        <taxon>Thermoprotei</taxon>
        <taxon>Desulfurococcales</taxon>
        <taxon>Desulfurococcaceae</taxon>
        <taxon>Thermogladius</taxon>
    </lineage>
</organism>
<keyword evidence="1" id="KW-0813">Transport</keyword>
<dbReference type="SUPFAM" id="SSF52540">
    <property type="entry name" value="P-loop containing nucleoside triphosphate hydrolases"/>
    <property type="match status" value="1"/>
</dbReference>
<dbReference type="InterPro" id="IPR027417">
    <property type="entry name" value="P-loop_NTPase"/>
</dbReference>
<evidence type="ECO:0000256" key="1">
    <source>
        <dbReference type="ARBA" id="ARBA00022448"/>
    </source>
</evidence>
<evidence type="ECO:0000313" key="5">
    <source>
        <dbReference type="EMBL" id="HHP68581.1"/>
    </source>
</evidence>
<dbReference type="Pfam" id="PF00005">
    <property type="entry name" value="ABC_tran"/>
    <property type="match status" value="1"/>
</dbReference>
<dbReference type="GO" id="GO:0005524">
    <property type="term" value="F:ATP binding"/>
    <property type="evidence" value="ECO:0007669"/>
    <property type="project" value="UniProtKB-KW"/>
</dbReference>
<keyword evidence="2" id="KW-0547">Nucleotide-binding</keyword>
<keyword evidence="3 5" id="KW-0067">ATP-binding</keyword>
<evidence type="ECO:0000256" key="2">
    <source>
        <dbReference type="ARBA" id="ARBA00022741"/>
    </source>
</evidence>
<protein>
    <submittedName>
        <fullName evidence="5">ABC transporter ATP-binding protein</fullName>
    </submittedName>
</protein>
<dbReference type="AlphaFoldDB" id="A0A7J3Y162"/>
<dbReference type="GO" id="GO:0016887">
    <property type="term" value="F:ATP hydrolysis activity"/>
    <property type="evidence" value="ECO:0007669"/>
    <property type="project" value="InterPro"/>
</dbReference>
<dbReference type="SMART" id="SM00382">
    <property type="entry name" value="AAA"/>
    <property type="match status" value="1"/>
</dbReference>
<comment type="caution">
    <text evidence="5">The sequence shown here is derived from an EMBL/GenBank/DDBJ whole genome shotgun (WGS) entry which is preliminary data.</text>
</comment>
<accession>A0A7J3Y162</accession>
<evidence type="ECO:0000259" key="4">
    <source>
        <dbReference type="PROSITE" id="PS50893"/>
    </source>
</evidence>
<proteinExistence type="predicted"/>
<dbReference type="PROSITE" id="PS50893">
    <property type="entry name" value="ABC_TRANSPORTER_2"/>
    <property type="match status" value="1"/>
</dbReference>
<dbReference type="PANTHER" id="PTHR42711">
    <property type="entry name" value="ABC TRANSPORTER ATP-BINDING PROTEIN"/>
    <property type="match status" value="1"/>
</dbReference>
<dbReference type="InterPro" id="IPR003439">
    <property type="entry name" value="ABC_transporter-like_ATP-bd"/>
</dbReference>
<dbReference type="Gene3D" id="3.40.50.300">
    <property type="entry name" value="P-loop containing nucleotide triphosphate hydrolases"/>
    <property type="match status" value="1"/>
</dbReference>
<dbReference type="InterPro" id="IPR003593">
    <property type="entry name" value="AAA+_ATPase"/>
</dbReference>
<dbReference type="InterPro" id="IPR050763">
    <property type="entry name" value="ABC_transporter_ATP-binding"/>
</dbReference>
<sequence length="329" mass="35923">MADIVVEEVRKTYVVRSGFRRTTYVEALKGVSLRVTKGSIHALLGPNGAGKTTLVKIISTLVKPDSGRVLVGGFDAVEEADKVRALIGLVLDVSKGMYGSLTGFQNLVFYGLLKGYSYSDARRRAREVLELVGLDEESAFKKPYYSYSLGMRARVGLAKALFTDPDVLLLDEPTLGLDVSSSMVIRGMLVDFARRGRTILVTGHNMREIEEISSEVTIINRGLVIAQGGINELKRKLGLANVLSIKLEGAGSREFISRLKGSLQIIKVEANETSVASSYRIYARNSREEIVDAVTKLIKGTSARVVDFSIAEPSLEDAYLAVVGDTLRR</sequence>
<dbReference type="PANTHER" id="PTHR42711:SF18">
    <property type="entry name" value="ABC TRANSPORTER, ATP-BINDING PROTEIN"/>
    <property type="match status" value="1"/>
</dbReference>
<feature type="domain" description="ABC transporter" evidence="4">
    <location>
        <begin position="9"/>
        <end position="246"/>
    </location>
</feature>
<dbReference type="EMBL" id="DRYK01000089">
    <property type="protein sequence ID" value="HHP68581.1"/>
    <property type="molecule type" value="Genomic_DNA"/>
</dbReference>
<reference evidence="5" key="1">
    <citation type="journal article" date="2020" name="mSystems">
        <title>Genome- and Community-Level Interaction Insights into Carbon Utilization and Element Cycling Functions of Hydrothermarchaeota in Hydrothermal Sediment.</title>
        <authorList>
            <person name="Zhou Z."/>
            <person name="Liu Y."/>
            <person name="Xu W."/>
            <person name="Pan J."/>
            <person name="Luo Z.H."/>
            <person name="Li M."/>
        </authorList>
    </citation>
    <scope>NUCLEOTIDE SEQUENCE [LARGE SCALE GENOMIC DNA]</scope>
    <source>
        <strain evidence="5">SpSt-110</strain>
    </source>
</reference>